<evidence type="ECO:0000313" key="3">
    <source>
        <dbReference type="Proteomes" id="UP000499080"/>
    </source>
</evidence>
<organism evidence="2 3">
    <name type="scientific">Araneus ventricosus</name>
    <name type="common">Orbweaver spider</name>
    <name type="synonym">Epeira ventricosa</name>
    <dbReference type="NCBI Taxonomy" id="182803"/>
    <lineage>
        <taxon>Eukaryota</taxon>
        <taxon>Metazoa</taxon>
        <taxon>Ecdysozoa</taxon>
        <taxon>Arthropoda</taxon>
        <taxon>Chelicerata</taxon>
        <taxon>Arachnida</taxon>
        <taxon>Araneae</taxon>
        <taxon>Araneomorphae</taxon>
        <taxon>Entelegynae</taxon>
        <taxon>Araneoidea</taxon>
        <taxon>Araneidae</taxon>
        <taxon>Araneus</taxon>
    </lineage>
</organism>
<dbReference type="Proteomes" id="UP000499080">
    <property type="component" value="Unassembled WGS sequence"/>
</dbReference>
<name>A0A4Y2S2E1_ARAVE</name>
<keyword evidence="3" id="KW-1185">Reference proteome</keyword>
<proteinExistence type="predicted"/>
<dbReference type="EMBL" id="BGPR01019584">
    <property type="protein sequence ID" value="GBN82354.1"/>
    <property type="molecule type" value="Genomic_DNA"/>
</dbReference>
<feature type="region of interest" description="Disordered" evidence="1">
    <location>
        <begin position="1"/>
        <end position="27"/>
    </location>
</feature>
<evidence type="ECO:0000313" key="2">
    <source>
        <dbReference type="EMBL" id="GBN82354.1"/>
    </source>
</evidence>
<accession>A0A4Y2S2E1</accession>
<sequence length="154" mass="16960">MRTEHGTTDYGTRLAEPLLKGDGSQQHATSPMELMHVTSHPPTRDLPEAAIGPVPCLLFICCSTTHLRGKITGKSIVCLEGRKGFCFCLYPSVKTMNWKINELPGRTKSTSTFATTKKRNCYSEGSTNTSSFPSYLRGLQYARKGQSVVILTEV</sequence>
<reference evidence="2 3" key="1">
    <citation type="journal article" date="2019" name="Sci. Rep.">
        <title>Orb-weaving spider Araneus ventricosus genome elucidates the spidroin gene catalogue.</title>
        <authorList>
            <person name="Kono N."/>
            <person name="Nakamura H."/>
            <person name="Ohtoshi R."/>
            <person name="Moran D.A.P."/>
            <person name="Shinohara A."/>
            <person name="Yoshida Y."/>
            <person name="Fujiwara M."/>
            <person name="Mori M."/>
            <person name="Tomita M."/>
            <person name="Arakawa K."/>
        </authorList>
    </citation>
    <scope>NUCLEOTIDE SEQUENCE [LARGE SCALE GENOMIC DNA]</scope>
</reference>
<evidence type="ECO:0000256" key="1">
    <source>
        <dbReference type="SAM" id="MobiDB-lite"/>
    </source>
</evidence>
<dbReference type="AlphaFoldDB" id="A0A4Y2S2E1"/>
<gene>
    <name evidence="2" type="ORF">AVEN_201917_1</name>
</gene>
<comment type="caution">
    <text evidence="2">The sequence shown here is derived from an EMBL/GenBank/DDBJ whole genome shotgun (WGS) entry which is preliminary data.</text>
</comment>
<protein>
    <submittedName>
        <fullName evidence="2">Uncharacterized protein</fullName>
    </submittedName>
</protein>